<comment type="caution">
    <text evidence="1">The sequence shown here is derived from an EMBL/GenBank/DDBJ whole genome shotgun (WGS) entry which is preliminary data.</text>
</comment>
<dbReference type="Proteomes" id="UP000077342">
    <property type="component" value="Unassembled WGS sequence"/>
</dbReference>
<reference evidence="2" key="1">
    <citation type="submission" date="2016-04" db="EMBL/GenBank/DDBJ databases">
        <authorList>
            <person name="Strapagiel D."/>
            <person name="Borowka P."/>
            <person name="Marciniak B."/>
            <person name="Bakula Z."/>
            <person name="Van Ingen J."/>
            <person name="Safianowska A."/>
            <person name="Dziadek J."/>
            <person name="Jagielski T."/>
        </authorList>
    </citation>
    <scope>NUCLEOTIDE SEQUENCE [LARGE SCALE GENOMIC DNA]</scope>
    <source>
        <strain evidence="2">1010001458</strain>
    </source>
</reference>
<dbReference type="InterPro" id="IPR017850">
    <property type="entry name" value="Alkaline_phosphatase_core_sf"/>
</dbReference>
<accession>A0A163XHC3</accession>
<evidence type="ECO:0000313" key="1">
    <source>
        <dbReference type="EMBL" id="KZS59382.1"/>
    </source>
</evidence>
<keyword evidence="2" id="KW-1185">Reference proteome</keyword>
<dbReference type="EMBL" id="LWCI01000140">
    <property type="protein sequence ID" value="KZS59382.1"/>
    <property type="molecule type" value="Genomic_DNA"/>
</dbReference>
<proteinExistence type="predicted"/>
<gene>
    <name evidence="1" type="ORF">A4G28_02100</name>
</gene>
<dbReference type="SUPFAM" id="SSF53649">
    <property type="entry name" value="Alkaline phosphatase-like"/>
    <property type="match status" value="1"/>
</dbReference>
<name>A0A163XHC3_9MYCO</name>
<dbReference type="AlphaFoldDB" id="A0A163XHC3"/>
<protein>
    <submittedName>
        <fullName evidence="1">Uncharacterized protein</fullName>
    </submittedName>
</protein>
<evidence type="ECO:0000313" key="2">
    <source>
        <dbReference type="Proteomes" id="UP000077342"/>
    </source>
</evidence>
<sequence>MAYDPEVARWPGVIPAGVATGGFTAMEDWIPTIMSMLGFLATLHEFPPRMRSFGLDVDELLNQLNPARHR</sequence>
<organism evidence="1 2">
    <name type="scientific">Mycobacterium ostraviense</name>
    <dbReference type="NCBI Taxonomy" id="2738409"/>
    <lineage>
        <taxon>Bacteria</taxon>
        <taxon>Bacillati</taxon>
        <taxon>Actinomycetota</taxon>
        <taxon>Actinomycetes</taxon>
        <taxon>Mycobacteriales</taxon>
        <taxon>Mycobacteriaceae</taxon>
        <taxon>Mycobacterium</taxon>
    </lineage>
</organism>